<dbReference type="AlphaFoldDB" id="A0A1G7FQ42"/>
<proteinExistence type="predicted"/>
<evidence type="ECO:0000313" key="2">
    <source>
        <dbReference type="EMBL" id="SDE78050.1"/>
    </source>
</evidence>
<accession>A0A1G7FQ42</accession>
<evidence type="ECO:0000256" key="1">
    <source>
        <dbReference type="SAM" id="Phobius"/>
    </source>
</evidence>
<keyword evidence="3" id="KW-1185">Reference proteome</keyword>
<dbReference type="Proteomes" id="UP000199321">
    <property type="component" value="Unassembled WGS sequence"/>
</dbReference>
<gene>
    <name evidence="2" type="ORF">SAMN05421855_102701</name>
</gene>
<keyword evidence="1" id="KW-1133">Transmembrane helix</keyword>
<dbReference type="EMBL" id="FNBA01000002">
    <property type="protein sequence ID" value="SDE78050.1"/>
    <property type="molecule type" value="Genomic_DNA"/>
</dbReference>
<keyword evidence="1" id="KW-0472">Membrane</keyword>
<feature type="transmembrane region" description="Helical" evidence="1">
    <location>
        <begin position="6"/>
        <end position="25"/>
    </location>
</feature>
<dbReference type="STRING" id="227084.SAMN05421855_102701"/>
<feature type="transmembrane region" description="Helical" evidence="1">
    <location>
        <begin position="79"/>
        <end position="96"/>
    </location>
</feature>
<keyword evidence="1" id="KW-0812">Transmembrane</keyword>
<reference evidence="2 3" key="1">
    <citation type="submission" date="2016-10" db="EMBL/GenBank/DDBJ databases">
        <authorList>
            <person name="de Groot N.N."/>
        </authorList>
    </citation>
    <scope>NUCLEOTIDE SEQUENCE [LARGE SCALE GENOMIC DNA]</scope>
    <source>
        <strain evidence="2 3">DSM 16195</strain>
    </source>
</reference>
<sequence length="100" mass="11771">MFKNKYLNIVFWLVASILISVFYRYIEMLNSKSVNFLKELVIFIVGIRVGVISFIPFYLVNTYLLKDKALLNSKISQNILRFLILIVIVLVVSYIHDTFF</sequence>
<evidence type="ECO:0000313" key="3">
    <source>
        <dbReference type="Proteomes" id="UP000199321"/>
    </source>
</evidence>
<organism evidence="2 3">
    <name type="scientific">Ulvibacter litoralis</name>
    <dbReference type="NCBI Taxonomy" id="227084"/>
    <lineage>
        <taxon>Bacteria</taxon>
        <taxon>Pseudomonadati</taxon>
        <taxon>Bacteroidota</taxon>
        <taxon>Flavobacteriia</taxon>
        <taxon>Flavobacteriales</taxon>
        <taxon>Flavobacteriaceae</taxon>
        <taxon>Ulvibacter</taxon>
    </lineage>
</organism>
<feature type="transmembrane region" description="Helical" evidence="1">
    <location>
        <begin position="37"/>
        <end position="59"/>
    </location>
</feature>
<name>A0A1G7FQ42_9FLAO</name>
<protein>
    <submittedName>
        <fullName evidence="2">Uncharacterized protein</fullName>
    </submittedName>
</protein>